<gene>
    <name evidence="1" type="ORF">B0A48_02506</name>
</gene>
<sequence length="111" mass="12015">MQKIKSRMPPTARPAVATVLSLLRWLAVEVVIGADEGPDDVATDVESEVDVVVIKLDALVAVVFAVFNFKAAPAVKILAVSLQQSKFHLVSRARVPSYAQQYVVSEHAVTM</sequence>
<name>A0A1V8TPA4_9PEZI</name>
<dbReference type="Proteomes" id="UP000192596">
    <property type="component" value="Unassembled WGS sequence"/>
</dbReference>
<proteinExistence type="predicted"/>
<comment type="caution">
    <text evidence="1">The sequence shown here is derived from an EMBL/GenBank/DDBJ whole genome shotgun (WGS) entry which is preliminary data.</text>
</comment>
<protein>
    <submittedName>
        <fullName evidence="1">Uncharacterized protein</fullName>
    </submittedName>
</protein>
<dbReference type="EMBL" id="NAJO01000004">
    <property type="protein sequence ID" value="OQO13042.1"/>
    <property type="molecule type" value="Genomic_DNA"/>
</dbReference>
<accession>A0A1V8TPA4</accession>
<reference evidence="2" key="1">
    <citation type="submission" date="2017-03" db="EMBL/GenBank/DDBJ databases">
        <title>Genomes of endolithic fungi from Antarctica.</title>
        <authorList>
            <person name="Coleine C."/>
            <person name="Masonjones S."/>
            <person name="Stajich J.E."/>
        </authorList>
    </citation>
    <scope>NUCLEOTIDE SEQUENCE [LARGE SCALE GENOMIC DNA]</scope>
    <source>
        <strain evidence="2">CCFEE 5527</strain>
    </source>
</reference>
<evidence type="ECO:0000313" key="1">
    <source>
        <dbReference type="EMBL" id="OQO13042.1"/>
    </source>
</evidence>
<dbReference type="InParanoid" id="A0A1V8TPA4"/>
<organism evidence="1 2">
    <name type="scientific">Cryoendolithus antarcticus</name>
    <dbReference type="NCBI Taxonomy" id="1507870"/>
    <lineage>
        <taxon>Eukaryota</taxon>
        <taxon>Fungi</taxon>
        <taxon>Dikarya</taxon>
        <taxon>Ascomycota</taxon>
        <taxon>Pezizomycotina</taxon>
        <taxon>Dothideomycetes</taxon>
        <taxon>Dothideomycetidae</taxon>
        <taxon>Cladosporiales</taxon>
        <taxon>Cladosporiaceae</taxon>
        <taxon>Cryoendolithus</taxon>
    </lineage>
</organism>
<keyword evidence="2" id="KW-1185">Reference proteome</keyword>
<evidence type="ECO:0000313" key="2">
    <source>
        <dbReference type="Proteomes" id="UP000192596"/>
    </source>
</evidence>
<dbReference type="AlphaFoldDB" id="A0A1V8TPA4"/>